<dbReference type="EC" id="3.2.1.8" evidence="10"/>
<protein>
    <recommendedName>
        <fullName evidence="10">Beta-xylanase</fullName>
        <ecNumber evidence="10">3.2.1.8</ecNumber>
    </recommendedName>
</protein>
<dbReference type="SUPFAM" id="SSF51445">
    <property type="entry name" value="(Trans)glycosidases"/>
    <property type="match status" value="1"/>
</dbReference>
<organism evidence="12 13">
    <name type="scientific">Flavobacterium hydrophilum</name>
    <dbReference type="NCBI Taxonomy" id="2211445"/>
    <lineage>
        <taxon>Bacteria</taxon>
        <taxon>Pseudomonadati</taxon>
        <taxon>Bacteroidota</taxon>
        <taxon>Flavobacteriia</taxon>
        <taxon>Flavobacteriales</taxon>
        <taxon>Flavobacteriaceae</taxon>
        <taxon>Flavobacterium</taxon>
    </lineage>
</organism>
<evidence type="ECO:0000256" key="8">
    <source>
        <dbReference type="ARBA" id="ARBA00023326"/>
    </source>
</evidence>
<keyword evidence="6 10" id="KW-0119">Carbohydrate metabolism</keyword>
<dbReference type="PANTHER" id="PTHR31490">
    <property type="entry name" value="GLYCOSYL HYDROLASE"/>
    <property type="match status" value="1"/>
</dbReference>
<dbReference type="GO" id="GO:0031176">
    <property type="term" value="F:endo-1,4-beta-xylanase activity"/>
    <property type="evidence" value="ECO:0007669"/>
    <property type="project" value="UniProtKB-EC"/>
</dbReference>
<dbReference type="Pfam" id="PF00331">
    <property type="entry name" value="Glyco_hydro_10"/>
    <property type="match status" value="1"/>
</dbReference>
<evidence type="ECO:0000256" key="10">
    <source>
        <dbReference type="RuleBase" id="RU361174"/>
    </source>
</evidence>
<dbReference type="OrthoDB" id="9809277at2"/>
<evidence type="ECO:0000256" key="1">
    <source>
        <dbReference type="ARBA" id="ARBA00000681"/>
    </source>
</evidence>
<keyword evidence="13" id="KW-1185">Reference proteome</keyword>
<dbReference type="AlphaFoldDB" id="A0A2V4C8F1"/>
<feature type="domain" description="GH10" evidence="11">
    <location>
        <begin position="40"/>
        <end position="363"/>
    </location>
</feature>
<comment type="catalytic activity">
    <reaction evidence="1 10">
        <text>Endohydrolysis of (1-&gt;4)-beta-D-xylosidic linkages in xylans.</text>
        <dbReference type="EC" id="3.2.1.8"/>
    </reaction>
</comment>
<evidence type="ECO:0000256" key="5">
    <source>
        <dbReference type="ARBA" id="ARBA00022801"/>
    </source>
</evidence>
<proteinExistence type="inferred from homology"/>
<evidence type="ECO:0000256" key="3">
    <source>
        <dbReference type="ARBA" id="ARBA00022651"/>
    </source>
</evidence>
<keyword evidence="7 10" id="KW-0326">Glycosidase</keyword>
<reference evidence="12 13" key="1">
    <citation type="submission" date="2018-05" db="EMBL/GenBank/DDBJ databases">
        <title>Flavobacterium sp. strain IMCC34758, incomplete genome.</title>
        <authorList>
            <person name="Joung Y."/>
        </authorList>
    </citation>
    <scope>NUCLEOTIDE SEQUENCE [LARGE SCALE GENOMIC DNA]</scope>
    <source>
        <strain evidence="12 13">IMCC34758</strain>
    </source>
</reference>
<evidence type="ECO:0000256" key="9">
    <source>
        <dbReference type="PROSITE-ProRule" id="PRU10061"/>
    </source>
</evidence>
<dbReference type="InterPro" id="IPR044846">
    <property type="entry name" value="GH10"/>
</dbReference>
<evidence type="ECO:0000313" key="13">
    <source>
        <dbReference type="Proteomes" id="UP000247681"/>
    </source>
</evidence>
<accession>A0A2V4C8F1</accession>
<gene>
    <name evidence="12" type="ORF">DMB68_04225</name>
</gene>
<keyword evidence="5 10" id="KW-0378">Hydrolase</keyword>
<keyword evidence="4" id="KW-0732">Signal</keyword>
<keyword evidence="8 10" id="KW-0624">Polysaccharide degradation</keyword>
<dbReference type="Gene3D" id="3.20.20.80">
    <property type="entry name" value="Glycosidases"/>
    <property type="match status" value="1"/>
</dbReference>
<dbReference type="PROSITE" id="PS00591">
    <property type="entry name" value="GH10_1"/>
    <property type="match status" value="1"/>
</dbReference>
<dbReference type="InterPro" id="IPR031158">
    <property type="entry name" value="GH10_AS"/>
</dbReference>
<evidence type="ECO:0000313" key="12">
    <source>
        <dbReference type="EMBL" id="PXY46393.1"/>
    </source>
</evidence>
<dbReference type="PROSITE" id="PS51257">
    <property type="entry name" value="PROKAR_LIPOPROTEIN"/>
    <property type="match status" value="1"/>
</dbReference>
<dbReference type="PANTHER" id="PTHR31490:SF88">
    <property type="entry name" value="BETA-XYLANASE"/>
    <property type="match status" value="1"/>
</dbReference>
<dbReference type="EMBL" id="QJHL01000001">
    <property type="protein sequence ID" value="PXY46393.1"/>
    <property type="molecule type" value="Genomic_DNA"/>
</dbReference>
<name>A0A2V4C8F1_9FLAO</name>
<dbReference type="InterPro" id="IPR017853">
    <property type="entry name" value="GH"/>
</dbReference>
<evidence type="ECO:0000256" key="2">
    <source>
        <dbReference type="ARBA" id="ARBA00007495"/>
    </source>
</evidence>
<dbReference type="SMART" id="SM00633">
    <property type="entry name" value="Glyco_10"/>
    <property type="match status" value="1"/>
</dbReference>
<evidence type="ECO:0000256" key="7">
    <source>
        <dbReference type="ARBA" id="ARBA00023295"/>
    </source>
</evidence>
<dbReference type="RefSeq" id="WP_110345401.1">
    <property type="nucleotide sequence ID" value="NZ_QJHL01000001.1"/>
</dbReference>
<evidence type="ECO:0000259" key="11">
    <source>
        <dbReference type="PROSITE" id="PS51760"/>
    </source>
</evidence>
<comment type="caution">
    <text evidence="12">The sequence shown here is derived from an EMBL/GenBank/DDBJ whole genome shotgun (WGS) entry which is preliminary data.</text>
</comment>
<dbReference type="GO" id="GO:0045493">
    <property type="term" value="P:xylan catabolic process"/>
    <property type="evidence" value="ECO:0007669"/>
    <property type="project" value="UniProtKB-KW"/>
</dbReference>
<sequence length="365" mass="41428">MINKQIILGVLTAFVFASCSNDEKVVFINADEDGGPVNPNPVTQTLKEKAKFKIGAAVKMKDLQGEVSYKNAVLKHYNQISAEFEMKMASIWTSSTASNYTAADYLVNFAKDNNMEVHGHTLVWYNSFPDWFKNAKYDSITYEAKVKVYITDVVTRYKGKVKSWDVVNEVFADGGALRDENVIKPVFKDPIGFYGRCFRYARAADPDAKLFYNDYSVVIDAGKRAAIKKMVTRFKANGVPIDGVGDQFHYATDTNRQTMKTGFTDLASTGLLIHISELDIKVNTAKSDTYVFNDVENQKQAETYKYITTMYEELPQNQKFAITTWGVTDKYTWLTSFWHSKEYPLLLDADYNKKPAYQGFLDGLK</sequence>
<feature type="active site" description="Nucleophile" evidence="9">
    <location>
        <position position="277"/>
    </location>
</feature>
<dbReference type="InterPro" id="IPR001000">
    <property type="entry name" value="GH10_dom"/>
</dbReference>
<evidence type="ECO:0000256" key="6">
    <source>
        <dbReference type="ARBA" id="ARBA00023277"/>
    </source>
</evidence>
<comment type="similarity">
    <text evidence="2 10">Belongs to the glycosyl hydrolase 10 (cellulase F) family.</text>
</comment>
<dbReference type="PRINTS" id="PR00134">
    <property type="entry name" value="GLHYDRLASE10"/>
</dbReference>
<evidence type="ECO:0000256" key="4">
    <source>
        <dbReference type="ARBA" id="ARBA00022729"/>
    </source>
</evidence>
<dbReference type="PROSITE" id="PS51760">
    <property type="entry name" value="GH10_2"/>
    <property type="match status" value="1"/>
</dbReference>
<dbReference type="Proteomes" id="UP000247681">
    <property type="component" value="Unassembled WGS sequence"/>
</dbReference>
<keyword evidence="3 12" id="KW-0858">Xylan degradation</keyword>